<dbReference type="Gene3D" id="3.30.230.10">
    <property type="match status" value="1"/>
</dbReference>
<dbReference type="InterPro" id="IPR020574">
    <property type="entry name" value="Ribosomal_uS9_CS"/>
</dbReference>
<dbReference type="GO" id="GO:0022627">
    <property type="term" value="C:cytosolic small ribosomal subunit"/>
    <property type="evidence" value="ECO:0007669"/>
    <property type="project" value="TreeGrafter"/>
</dbReference>
<dbReference type="PANTHER" id="PTHR21569">
    <property type="entry name" value="RIBOSOMAL PROTEIN S9"/>
    <property type="match status" value="1"/>
</dbReference>
<keyword evidence="3 4" id="KW-0687">Ribonucleoprotein</keyword>
<feature type="compositionally biased region" description="Basic residues" evidence="6">
    <location>
        <begin position="138"/>
        <end position="158"/>
    </location>
</feature>
<gene>
    <name evidence="7" type="ORF">UU14_C0003G0070</name>
</gene>
<evidence type="ECO:0000313" key="8">
    <source>
        <dbReference type="Proteomes" id="UP000034664"/>
    </source>
</evidence>
<dbReference type="EMBL" id="LBZM01000003">
    <property type="protein sequence ID" value="KKR72707.1"/>
    <property type="molecule type" value="Genomic_DNA"/>
</dbReference>
<evidence type="ECO:0000256" key="2">
    <source>
        <dbReference type="ARBA" id="ARBA00022980"/>
    </source>
</evidence>
<keyword evidence="2 4" id="KW-0689">Ribosomal protein</keyword>
<comment type="similarity">
    <text evidence="1 4">Belongs to the universal ribosomal protein uS9 family.</text>
</comment>
<dbReference type="GO" id="GO:0006412">
    <property type="term" value="P:translation"/>
    <property type="evidence" value="ECO:0007669"/>
    <property type="project" value="InterPro"/>
</dbReference>
<evidence type="ECO:0000256" key="6">
    <source>
        <dbReference type="SAM" id="MobiDB-lite"/>
    </source>
</evidence>
<dbReference type="Pfam" id="PF00380">
    <property type="entry name" value="Ribosomal_S9"/>
    <property type="match status" value="1"/>
</dbReference>
<dbReference type="PANTHER" id="PTHR21569:SF1">
    <property type="entry name" value="SMALL RIBOSOMAL SUBUNIT PROTEIN US9M"/>
    <property type="match status" value="1"/>
</dbReference>
<dbReference type="InterPro" id="IPR020568">
    <property type="entry name" value="Ribosomal_Su5_D2-typ_SF"/>
</dbReference>
<accession>A0A0G0WBY7</accession>
<sequence length="158" mass="17586">MVQTSKVTSKPTAQKTYYQAVGRRREASAQVRLYPLSDKKSVVVHGQNIKAGDFLVNKKDVADYFPGEVNKVAYRGPLRVTKTLNDYAVTVLVYGGGKNGQLDAVVHGMARALDTINHDEYRPLLKKSGFLTRDPRVKERRKAGLAGKARKKKSSPKR</sequence>
<evidence type="ECO:0000256" key="5">
    <source>
        <dbReference type="RuleBase" id="RU003816"/>
    </source>
</evidence>
<dbReference type="Proteomes" id="UP000034664">
    <property type="component" value="Unassembled WGS sequence"/>
</dbReference>
<evidence type="ECO:0000256" key="1">
    <source>
        <dbReference type="ARBA" id="ARBA00005251"/>
    </source>
</evidence>
<name>A0A0G0WBY7_9BACT</name>
<proteinExistence type="inferred from homology"/>
<dbReference type="PROSITE" id="PS00360">
    <property type="entry name" value="RIBOSOMAL_S9"/>
    <property type="match status" value="1"/>
</dbReference>
<feature type="region of interest" description="Disordered" evidence="6">
    <location>
        <begin position="132"/>
        <end position="158"/>
    </location>
</feature>
<dbReference type="SUPFAM" id="SSF54211">
    <property type="entry name" value="Ribosomal protein S5 domain 2-like"/>
    <property type="match status" value="1"/>
</dbReference>
<dbReference type="GO" id="GO:0003735">
    <property type="term" value="F:structural constituent of ribosome"/>
    <property type="evidence" value="ECO:0007669"/>
    <property type="project" value="InterPro"/>
</dbReference>
<organism evidence="7 8">
    <name type="scientific">Candidatus Roizmanbacteria bacterium GW2011_GWB1_40_7</name>
    <dbReference type="NCBI Taxonomy" id="1618482"/>
    <lineage>
        <taxon>Bacteria</taxon>
        <taxon>Candidatus Roizmaniibacteriota</taxon>
    </lineage>
</organism>
<dbReference type="InterPro" id="IPR000754">
    <property type="entry name" value="Ribosomal_uS9"/>
</dbReference>
<comment type="caution">
    <text evidence="7">The sequence shown here is derived from an EMBL/GenBank/DDBJ whole genome shotgun (WGS) entry which is preliminary data.</text>
</comment>
<protein>
    <recommendedName>
        <fullName evidence="5">30S ribosomal protein S9</fullName>
    </recommendedName>
</protein>
<evidence type="ECO:0000313" key="7">
    <source>
        <dbReference type="EMBL" id="KKR72707.1"/>
    </source>
</evidence>
<dbReference type="GO" id="GO:0003723">
    <property type="term" value="F:RNA binding"/>
    <property type="evidence" value="ECO:0007669"/>
    <property type="project" value="TreeGrafter"/>
</dbReference>
<evidence type="ECO:0000256" key="4">
    <source>
        <dbReference type="RuleBase" id="RU003815"/>
    </source>
</evidence>
<dbReference type="AlphaFoldDB" id="A0A0G0WBY7"/>
<reference evidence="7 8" key="1">
    <citation type="journal article" date="2015" name="Nature">
        <title>rRNA introns, odd ribosomes, and small enigmatic genomes across a large radiation of phyla.</title>
        <authorList>
            <person name="Brown C.T."/>
            <person name="Hug L.A."/>
            <person name="Thomas B.C."/>
            <person name="Sharon I."/>
            <person name="Castelle C.J."/>
            <person name="Singh A."/>
            <person name="Wilkins M.J."/>
            <person name="Williams K.H."/>
            <person name="Banfield J.F."/>
        </authorList>
    </citation>
    <scope>NUCLEOTIDE SEQUENCE [LARGE SCALE GENOMIC DNA]</scope>
</reference>
<dbReference type="InterPro" id="IPR014721">
    <property type="entry name" value="Ribsml_uS5_D2-typ_fold_subgr"/>
</dbReference>
<evidence type="ECO:0000256" key="3">
    <source>
        <dbReference type="ARBA" id="ARBA00023274"/>
    </source>
</evidence>